<dbReference type="AlphaFoldDB" id="A0A832T7V1"/>
<name>A0A832T7V1_9CREN</name>
<organism evidence="1 2">
    <name type="scientific">Sulfurisphaera tokodaii</name>
    <dbReference type="NCBI Taxonomy" id="111955"/>
    <lineage>
        <taxon>Archaea</taxon>
        <taxon>Thermoproteota</taxon>
        <taxon>Thermoprotei</taxon>
        <taxon>Sulfolobales</taxon>
        <taxon>Sulfolobaceae</taxon>
        <taxon>Sulfurisphaera</taxon>
    </lineage>
</organism>
<sequence length="89" mass="10111">MEYNSQVIQNISQLSSNSLQFNIYSNSFTVIVDEEFGNIIVEFQRIPVKSYEGEAFVTIGVDESGRVSYISIEPLDSDLKEGIKRIKNE</sequence>
<dbReference type="Proteomes" id="UP000646844">
    <property type="component" value="Unassembled WGS sequence"/>
</dbReference>
<evidence type="ECO:0000313" key="1">
    <source>
        <dbReference type="EMBL" id="HII73545.1"/>
    </source>
</evidence>
<reference evidence="1" key="1">
    <citation type="journal article" date="2020" name="bioRxiv">
        <title>A rank-normalized archaeal taxonomy based on genome phylogeny resolves widespread incomplete and uneven classifications.</title>
        <authorList>
            <person name="Rinke C."/>
            <person name="Chuvochina M."/>
            <person name="Mussig A.J."/>
            <person name="Chaumeil P.-A."/>
            <person name="Waite D.W."/>
            <person name="Whitman W.B."/>
            <person name="Parks D.H."/>
            <person name="Hugenholtz P."/>
        </authorList>
    </citation>
    <scope>NUCLEOTIDE SEQUENCE</scope>
    <source>
        <strain evidence="1">UBA8838</strain>
    </source>
</reference>
<proteinExistence type="predicted"/>
<evidence type="ECO:0000313" key="2">
    <source>
        <dbReference type="Proteomes" id="UP000646844"/>
    </source>
</evidence>
<accession>A0A832T7V1</accession>
<dbReference type="GeneID" id="25400326"/>
<dbReference type="RefSeq" id="WP_052846600.1">
    <property type="nucleotide sequence ID" value="NZ_BAABQO010000003.1"/>
</dbReference>
<protein>
    <submittedName>
        <fullName evidence="1">Uncharacterized protein</fullName>
    </submittedName>
</protein>
<gene>
    <name evidence="1" type="ORF">HA332_03995</name>
</gene>
<dbReference type="EMBL" id="DUJO01000019">
    <property type="protein sequence ID" value="HII73545.1"/>
    <property type="molecule type" value="Genomic_DNA"/>
</dbReference>
<comment type="caution">
    <text evidence="1">The sequence shown here is derived from an EMBL/GenBank/DDBJ whole genome shotgun (WGS) entry which is preliminary data.</text>
</comment>